<protein>
    <submittedName>
        <fullName evidence="1">Uncharacterized protein</fullName>
    </submittedName>
</protein>
<gene>
    <name evidence="1" type="ORF">PARHAE_01123</name>
</gene>
<sequence>MPAHTVSREWTAPLELAAGDILQNRGVNKILISRSDPASELDALSLAPGEAFRLRSAMSVRASTAGPTISRLVVVRGLALTD</sequence>
<dbReference type="Proteomes" id="UP000270743">
    <property type="component" value="Unassembled WGS sequence"/>
</dbReference>
<keyword evidence="2" id="KW-1185">Reference proteome</keyword>
<name>A0A447IKA1_9RHOB</name>
<organism evidence="1 2">
    <name type="scientific">Paracoccus haematequi</name>
    <dbReference type="NCBI Taxonomy" id="2491866"/>
    <lineage>
        <taxon>Bacteria</taxon>
        <taxon>Pseudomonadati</taxon>
        <taxon>Pseudomonadota</taxon>
        <taxon>Alphaproteobacteria</taxon>
        <taxon>Rhodobacterales</taxon>
        <taxon>Paracoccaceae</taxon>
        <taxon>Paracoccus</taxon>
    </lineage>
</organism>
<evidence type="ECO:0000313" key="2">
    <source>
        <dbReference type="Proteomes" id="UP000270743"/>
    </source>
</evidence>
<proteinExistence type="predicted"/>
<dbReference type="AlphaFoldDB" id="A0A447IKA1"/>
<dbReference type="OrthoDB" id="7781465at2"/>
<accession>A0A447IKA1</accession>
<dbReference type="EMBL" id="UZWE01000024">
    <property type="protein sequence ID" value="VDS07943.1"/>
    <property type="molecule type" value="Genomic_DNA"/>
</dbReference>
<evidence type="ECO:0000313" key="1">
    <source>
        <dbReference type="EMBL" id="VDS07943.1"/>
    </source>
</evidence>
<reference evidence="1 2" key="1">
    <citation type="submission" date="2018-12" db="EMBL/GenBank/DDBJ databases">
        <authorList>
            <person name="Criscuolo A."/>
        </authorList>
    </citation>
    <scope>NUCLEOTIDE SEQUENCE [LARGE SCALE GENOMIC DNA]</scope>
    <source>
        <strain evidence="1">ACIP1116241</strain>
    </source>
</reference>